<evidence type="ECO:0000313" key="4">
    <source>
        <dbReference type="Proteomes" id="UP000190389"/>
    </source>
</evidence>
<feature type="compositionally biased region" description="Basic and acidic residues" evidence="1">
    <location>
        <begin position="259"/>
        <end position="271"/>
    </location>
</feature>
<keyword evidence="2" id="KW-1133">Transmembrane helix</keyword>
<keyword evidence="2" id="KW-0812">Transmembrane</keyword>
<feature type="transmembrane region" description="Helical" evidence="2">
    <location>
        <begin position="170"/>
        <end position="191"/>
    </location>
</feature>
<keyword evidence="4" id="KW-1185">Reference proteome</keyword>
<dbReference type="Proteomes" id="UP000190389">
    <property type="component" value="Unassembled WGS sequence"/>
</dbReference>
<organism evidence="3 4">
    <name type="scientific">Mycoplasmopsis verecunda</name>
    <dbReference type="NCBI Taxonomy" id="171291"/>
    <lineage>
        <taxon>Bacteria</taxon>
        <taxon>Bacillati</taxon>
        <taxon>Mycoplasmatota</taxon>
        <taxon>Mycoplasmoidales</taxon>
        <taxon>Metamycoplasmataceae</taxon>
        <taxon>Mycoplasmopsis</taxon>
    </lineage>
</organism>
<dbReference type="AlphaFoldDB" id="A0A1T4LR54"/>
<evidence type="ECO:0000313" key="3">
    <source>
        <dbReference type="EMBL" id="SJZ57239.1"/>
    </source>
</evidence>
<name>A0A1T4LR54_9BACT</name>
<evidence type="ECO:0008006" key="5">
    <source>
        <dbReference type="Google" id="ProtNLM"/>
    </source>
</evidence>
<reference evidence="4" key="1">
    <citation type="submission" date="2017-02" db="EMBL/GenBank/DDBJ databases">
        <authorList>
            <person name="Varghese N."/>
            <person name="Submissions S."/>
        </authorList>
    </citation>
    <scope>NUCLEOTIDE SEQUENCE [LARGE SCALE GENOMIC DNA]</scope>
    <source>
        <strain evidence="4">ATCC 27862</strain>
    </source>
</reference>
<feature type="transmembrane region" description="Helical" evidence="2">
    <location>
        <begin position="101"/>
        <end position="123"/>
    </location>
</feature>
<sequence>MFVDKKNINLNNFSSQESIFDKYKKQFTFWVWVWFASLLLVLLLQLSVFILYGVFSKPYVTEGIYVKGSPTYTAIHSQLHGAGASASAIDGYRQGMLIWNMLYNAIFIVIFVYMLVMLVKAFINISKKKDFTTFPLALNTWTFFLGLFSIFSLFQYATENNSAVQDYVKSYLAIFIINIIFATLNIVIWIIPARQVKALITISARYANHKFMMEFQERYSQMLKSGINPFEALSAAAGAGSMADGFGMNQSDQQPLYESHQESKNKNETLKEQVSNADLEKQKYIDQLMQMPNSQLFQMAQILNISGYEDMSKQELVSLIYNYTKQAEKAYKTVQDDLNKEENK</sequence>
<proteinExistence type="predicted"/>
<dbReference type="EMBL" id="FUXF01000019">
    <property type="protein sequence ID" value="SJZ57239.1"/>
    <property type="molecule type" value="Genomic_DNA"/>
</dbReference>
<dbReference type="STRING" id="171291.SAMN02745154_00520"/>
<protein>
    <recommendedName>
        <fullName evidence="5">Transmembrane protein</fullName>
    </recommendedName>
</protein>
<accession>A0A1T4LR54</accession>
<evidence type="ECO:0000256" key="1">
    <source>
        <dbReference type="SAM" id="MobiDB-lite"/>
    </source>
</evidence>
<feature type="region of interest" description="Disordered" evidence="1">
    <location>
        <begin position="252"/>
        <end position="271"/>
    </location>
</feature>
<dbReference type="RefSeq" id="WP_078747236.1">
    <property type="nucleotide sequence ID" value="NZ_CP137850.1"/>
</dbReference>
<gene>
    <name evidence="3" type="ORF">SAMN02745154_00520</name>
</gene>
<feature type="transmembrane region" description="Helical" evidence="2">
    <location>
        <begin position="135"/>
        <end position="158"/>
    </location>
</feature>
<feature type="transmembrane region" description="Helical" evidence="2">
    <location>
        <begin position="29"/>
        <end position="55"/>
    </location>
</feature>
<dbReference type="OrthoDB" id="395899at2"/>
<keyword evidence="2" id="KW-0472">Membrane</keyword>
<evidence type="ECO:0000256" key="2">
    <source>
        <dbReference type="SAM" id="Phobius"/>
    </source>
</evidence>